<organism evidence="1 2">
    <name type="scientific">Araneus ventricosus</name>
    <name type="common">Orbweaver spider</name>
    <name type="synonym">Epeira ventricosa</name>
    <dbReference type="NCBI Taxonomy" id="182803"/>
    <lineage>
        <taxon>Eukaryota</taxon>
        <taxon>Metazoa</taxon>
        <taxon>Ecdysozoa</taxon>
        <taxon>Arthropoda</taxon>
        <taxon>Chelicerata</taxon>
        <taxon>Arachnida</taxon>
        <taxon>Araneae</taxon>
        <taxon>Araneomorphae</taxon>
        <taxon>Entelegynae</taxon>
        <taxon>Araneoidea</taxon>
        <taxon>Araneidae</taxon>
        <taxon>Araneus</taxon>
    </lineage>
</organism>
<dbReference type="AlphaFoldDB" id="A0A4Y2FEW7"/>
<protein>
    <submittedName>
        <fullName evidence="1">Uncharacterized protein</fullName>
    </submittedName>
</protein>
<proteinExistence type="predicted"/>
<sequence>MTSANDLPKVIGERAKGHRGVASIGAIDLSFPPGSAFDTLGDSFIRRFASPPSRKVTQTITGRPLLFRETYLLERVDVRLKTRNWQKGFECSASVDS</sequence>
<dbReference type="EMBL" id="BGPR01000882">
    <property type="protein sequence ID" value="GBM39036.1"/>
    <property type="molecule type" value="Genomic_DNA"/>
</dbReference>
<gene>
    <name evidence="1" type="ORF">AVEN_70208_1</name>
</gene>
<comment type="caution">
    <text evidence="1">The sequence shown here is derived from an EMBL/GenBank/DDBJ whole genome shotgun (WGS) entry which is preliminary data.</text>
</comment>
<dbReference type="Proteomes" id="UP000499080">
    <property type="component" value="Unassembled WGS sequence"/>
</dbReference>
<evidence type="ECO:0000313" key="1">
    <source>
        <dbReference type="EMBL" id="GBM39036.1"/>
    </source>
</evidence>
<keyword evidence="2" id="KW-1185">Reference proteome</keyword>
<name>A0A4Y2FEW7_ARAVE</name>
<evidence type="ECO:0000313" key="2">
    <source>
        <dbReference type="Proteomes" id="UP000499080"/>
    </source>
</evidence>
<accession>A0A4Y2FEW7</accession>
<reference evidence="1 2" key="1">
    <citation type="journal article" date="2019" name="Sci. Rep.">
        <title>Orb-weaving spider Araneus ventricosus genome elucidates the spidroin gene catalogue.</title>
        <authorList>
            <person name="Kono N."/>
            <person name="Nakamura H."/>
            <person name="Ohtoshi R."/>
            <person name="Moran D.A.P."/>
            <person name="Shinohara A."/>
            <person name="Yoshida Y."/>
            <person name="Fujiwara M."/>
            <person name="Mori M."/>
            <person name="Tomita M."/>
            <person name="Arakawa K."/>
        </authorList>
    </citation>
    <scope>NUCLEOTIDE SEQUENCE [LARGE SCALE GENOMIC DNA]</scope>
</reference>